<protein>
    <submittedName>
        <fullName evidence="1">Uncharacterized protein</fullName>
    </submittedName>
</protein>
<organism evidence="1 2">
    <name type="scientific">Caerostris darwini</name>
    <dbReference type="NCBI Taxonomy" id="1538125"/>
    <lineage>
        <taxon>Eukaryota</taxon>
        <taxon>Metazoa</taxon>
        <taxon>Ecdysozoa</taxon>
        <taxon>Arthropoda</taxon>
        <taxon>Chelicerata</taxon>
        <taxon>Arachnida</taxon>
        <taxon>Araneae</taxon>
        <taxon>Araneomorphae</taxon>
        <taxon>Entelegynae</taxon>
        <taxon>Araneoidea</taxon>
        <taxon>Araneidae</taxon>
        <taxon>Caerostris</taxon>
    </lineage>
</organism>
<keyword evidence="2" id="KW-1185">Reference proteome</keyword>
<name>A0AAV4TIA8_9ARAC</name>
<proteinExistence type="predicted"/>
<dbReference type="AlphaFoldDB" id="A0AAV4TIA8"/>
<dbReference type="Proteomes" id="UP001054837">
    <property type="component" value="Unassembled WGS sequence"/>
</dbReference>
<gene>
    <name evidence="1" type="ORF">CDAR_71851</name>
</gene>
<accession>A0AAV4TIA8</accession>
<evidence type="ECO:0000313" key="1">
    <source>
        <dbReference type="EMBL" id="GIY45464.1"/>
    </source>
</evidence>
<evidence type="ECO:0000313" key="2">
    <source>
        <dbReference type="Proteomes" id="UP001054837"/>
    </source>
</evidence>
<reference evidence="1 2" key="1">
    <citation type="submission" date="2021-06" db="EMBL/GenBank/DDBJ databases">
        <title>Caerostris darwini draft genome.</title>
        <authorList>
            <person name="Kono N."/>
            <person name="Arakawa K."/>
        </authorList>
    </citation>
    <scope>NUCLEOTIDE SEQUENCE [LARGE SCALE GENOMIC DNA]</scope>
</reference>
<sequence length="105" mass="12669">MLKVRCKLFKFCKIYQIYDTLIEMQDFEANEEEEHDYRCAEYHKDSNCMLYNSMILIEYIQHFLLAIFNLSYFSITYSSEEKTEKLLFEGLPETKSLGKNDEFSK</sequence>
<dbReference type="EMBL" id="BPLQ01009629">
    <property type="protein sequence ID" value="GIY45464.1"/>
    <property type="molecule type" value="Genomic_DNA"/>
</dbReference>
<comment type="caution">
    <text evidence="1">The sequence shown here is derived from an EMBL/GenBank/DDBJ whole genome shotgun (WGS) entry which is preliminary data.</text>
</comment>